<comment type="caution">
    <text evidence="1">The sequence shown here is derived from an EMBL/GenBank/DDBJ whole genome shotgun (WGS) entry which is preliminary data.</text>
</comment>
<gene>
    <name evidence="1" type="ORF">COU00_02550</name>
</gene>
<dbReference type="Proteomes" id="UP000229335">
    <property type="component" value="Unassembled WGS sequence"/>
</dbReference>
<protein>
    <submittedName>
        <fullName evidence="1">Uncharacterized protein</fullName>
    </submittedName>
</protein>
<reference evidence="2" key="1">
    <citation type="submission" date="2017-09" db="EMBL/GenBank/DDBJ databases">
        <title>Depth-based differentiation of microbial function through sediment-hosted aquifers and enrichment of novel symbionts in the deep terrestrial subsurface.</title>
        <authorList>
            <person name="Probst A.J."/>
            <person name="Ladd B."/>
            <person name="Jarett J.K."/>
            <person name="Geller-Mcgrath D.E."/>
            <person name="Sieber C.M.K."/>
            <person name="Emerson J.B."/>
            <person name="Anantharaman K."/>
            <person name="Thomas B.C."/>
            <person name="Malmstrom R."/>
            <person name="Stieglmeier M."/>
            <person name="Klingl A."/>
            <person name="Woyke T."/>
            <person name="Ryan C.M."/>
            <person name="Banfield J.F."/>
        </authorList>
    </citation>
    <scope>NUCLEOTIDE SEQUENCE [LARGE SCALE GENOMIC DNA]</scope>
</reference>
<proteinExistence type="predicted"/>
<evidence type="ECO:0000313" key="2">
    <source>
        <dbReference type="Proteomes" id="UP000229335"/>
    </source>
</evidence>
<name>A0A2M6WLX7_9BACT</name>
<feature type="non-terminal residue" evidence="1">
    <location>
        <position position="75"/>
    </location>
</feature>
<evidence type="ECO:0000313" key="1">
    <source>
        <dbReference type="EMBL" id="PIT93769.1"/>
    </source>
</evidence>
<dbReference type="AlphaFoldDB" id="A0A2M6WLX7"/>
<sequence>MRKRLPKILTVLFVVVFILQLTALLFLLISPALAVEFTPQVEIPGGPKGTVQGDTIAKYIKAIYQYGVGVIGILA</sequence>
<dbReference type="EMBL" id="PFAS01000043">
    <property type="protein sequence ID" value="PIT93769.1"/>
    <property type="molecule type" value="Genomic_DNA"/>
</dbReference>
<organism evidence="1 2">
    <name type="scientific">Candidatus Falkowbacteria bacterium CG10_big_fil_rev_8_21_14_0_10_43_11</name>
    <dbReference type="NCBI Taxonomy" id="1974568"/>
    <lineage>
        <taxon>Bacteria</taxon>
        <taxon>Candidatus Falkowiibacteriota</taxon>
    </lineage>
</organism>
<accession>A0A2M6WLX7</accession>